<sequence length="490" mass="59547">MLSPNVFKQIEEVKYLTVENTWRYRPIIRILYKHHECYKYWVYKEEIYEELKKYKEFKDYTLENLRYDLDYLVENKNLITLQDTKNIKTIEEFKNRQFQYQLSQYTIEIERMIMHLENISLQNQASLEASLVESFEEKLEKFFDIKDKDAKTVYNWWISISDDFKKLNENYQDYIKSFYSPKAEELMQTTEFLIYKENLIKYLREFIKGIQSNSSKIEKRLKSINEDEVKYVIQKVFEYEKTIPRMDFDIKEDEYLETNIERWKSVFDWFISNSNRISDCEKILDITNEIIMKTTRYASQISERRNSSANRKMEYRKLLELFYCSKDLDEANILSAVTIGIFNMRHIRGNTIRETESIYSSIYEESPHEYILKPKNRKYRERIIKTPMKDKSAIKEELKREIEERIKMEKEIMESLIHAGKIEFKSLPIITSFQRNTLLRWLSRANNNKSKKSKTEYGRDYEAILLDDENITLECEDGTLVMPNFILKFY</sequence>
<dbReference type="NCBIfam" id="TIGR02677">
    <property type="entry name" value="TIGR02677 family protein"/>
    <property type="match status" value="1"/>
</dbReference>
<evidence type="ECO:0000313" key="1">
    <source>
        <dbReference type="EMBL" id="SKA98883.1"/>
    </source>
</evidence>
<dbReference type="RefSeq" id="WP_078697624.1">
    <property type="nucleotide sequence ID" value="NZ_FUYH01000032.1"/>
</dbReference>
<protein>
    <submittedName>
        <fullName evidence="1">TIGR02677 family protein</fullName>
    </submittedName>
</protein>
<organism evidence="1 2">
    <name type="scientific">Caloramator quimbayensis</name>
    <dbReference type="NCBI Taxonomy" id="1147123"/>
    <lineage>
        <taxon>Bacteria</taxon>
        <taxon>Bacillati</taxon>
        <taxon>Bacillota</taxon>
        <taxon>Clostridia</taxon>
        <taxon>Eubacteriales</taxon>
        <taxon>Clostridiaceae</taxon>
        <taxon>Caloramator</taxon>
    </lineage>
</organism>
<dbReference type="Proteomes" id="UP000190105">
    <property type="component" value="Unassembled WGS sequence"/>
</dbReference>
<dbReference type="InterPro" id="IPR013493">
    <property type="entry name" value="CHP02677"/>
</dbReference>
<reference evidence="2" key="1">
    <citation type="submission" date="2017-02" db="EMBL/GenBank/DDBJ databases">
        <authorList>
            <person name="Varghese N."/>
            <person name="Submissions S."/>
        </authorList>
    </citation>
    <scope>NUCLEOTIDE SEQUENCE [LARGE SCALE GENOMIC DNA]</scope>
    <source>
        <strain evidence="2">USBA 833</strain>
    </source>
</reference>
<dbReference type="EMBL" id="FUYH01000032">
    <property type="protein sequence ID" value="SKA98883.1"/>
    <property type="molecule type" value="Genomic_DNA"/>
</dbReference>
<proteinExistence type="predicted"/>
<dbReference type="AlphaFoldDB" id="A0A1T4YB34"/>
<dbReference type="OrthoDB" id="1639410at2"/>
<keyword evidence="2" id="KW-1185">Reference proteome</keyword>
<dbReference type="STRING" id="1147123.SAMN05443428_13212"/>
<dbReference type="Pfam" id="PF09660">
    <property type="entry name" value="DUF2397"/>
    <property type="match status" value="1"/>
</dbReference>
<accession>A0A1T4YB34</accession>
<gene>
    <name evidence="1" type="ORF">SAMN05443428_13212</name>
</gene>
<evidence type="ECO:0000313" key="2">
    <source>
        <dbReference type="Proteomes" id="UP000190105"/>
    </source>
</evidence>
<name>A0A1T4YB34_9CLOT</name>